<evidence type="ECO:0008006" key="4">
    <source>
        <dbReference type="Google" id="ProtNLM"/>
    </source>
</evidence>
<keyword evidence="3" id="KW-1185">Reference proteome</keyword>
<accession>A0A6B8KAB0</accession>
<gene>
    <name evidence="2" type="ORF">H2LOC_004665</name>
</gene>
<keyword evidence="1" id="KW-0732">Signal</keyword>
<dbReference type="AlphaFoldDB" id="A0A6B8KAB0"/>
<reference evidence="2 3" key="1">
    <citation type="submission" date="2019-11" db="EMBL/GenBank/DDBJ databases">
        <title>The genome sequence of Methylocystis heyeri.</title>
        <authorList>
            <person name="Oshkin I.Y."/>
            <person name="Miroshnikov K."/>
            <person name="Dedysh S.N."/>
        </authorList>
    </citation>
    <scope>NUCLEOTIDE SEQUENCE [LARGE SCALE GENOMIC DNA]</scope>
    <source>
        <strain evidence="2 3">H2</strain>
    </source>
</reference>
<sequence>MSRSKTISSLLALLQCVALGLALLAASAGPRQAAASAARFDAAHDCVSTSGQNSGDRGKCGRDLCCLLCCSSRAAAHVEFIAILGAQLRLTPPHERTAVAWSDRRRYAEPAPGWASSWSSRGPPSLS</sequence>
<dbReference type="EMBL" id="CP046052">
    <property type="protein sequence ID" value="QGM45036.1"/>
    <property type="molecule type" value="Genomic_DNA"/>
</dbReference>
<proteinExistence type="predicted"/>
<feature type="signal peptide" evidence="1">
    <location>
        <begin position="1"/>
        <end position="33"/>
    </location>
</feature>
<feature type="chain" id="PRO_5025586348" description="DUF2946 domain-containing protein" evidence="1">
    <location>
        <begin position="34"/>
        <end position="127"/>
    </location>
</feature>
<evidence type="ECO:0000256" key="1">
    <source>
        <dbReference type="SAM" id="SignalP"/>
    </source>
</evidence>
<name>A0A6B8KAB0_9HYPH</name>
<organism evidence="2 3">
    <name type="scientific">Methylocystis heyeri</name>
    <dbReference type="NCBI Taxonomy" id="391905"/>
    <lineage>
        <taxon>Bacteria</taxon>
        <taxon>Pseudomonadati</taxon>
        <taxon>Pseudomonadota</taxon>
        <taxon>Alphaproteobacteria</taxon>
        <taxon>Hyphomicrobiales</taxon>
        <taxon>Methylocystaceae</taxon>
        <taxon>Methylocystis</taxon>
    </lineage>
</organism>
<dbReference type="Proteomes" id="UP000309061">
    <property type="component" value="Chromosome"/>
</dbReference>
<dbReference type="RefSeq" id="WP_136495326.1">
    <property type="nucleotide sequence ID" value="NZ_CP046052.1"/>
</dbReference>
<protein>
    <recommendedName>
        <fullName evidence="4">DUF2946 domain-containing protein</fullName>
    </recommendedName>
</protein>
<dbReference type="KEGG" id="mhey:H2LOC_004665"/>
<evidence type="ECO:0000313" key="2">
    <source>
        <dbReference type="EMBL" id="QGM45036.1"/>
    </source>
</evidence>
<evidence type="ECO:0000313" key="3">
    <source>
        <dbReference type="Proteomes" id="UP000309061"/>
    </source>
</evidence>